<feature type="compositionally biased region" description="Polar residues" evidence="1">
    <location>
        <begin position="228"/>
        <end position="244"/>
    </location>
</feature>
<dbReference type="EMBL" id="JAVRQU010000005">
    <property type="protein sequence ID" value="KAK5703101.1"/>
    <property type="molecule type" value="Genomic_DNA"/>
</dbReference>
<feature type="region of interest" description="Disordered" evidence="1">
    <location>
        <begin position="357"/>
        <end position="392"/>
    </location>
</feature>
<feature type="region of interest" description="Disordered" evidence="1">
    <location>
        <begin position="224"/>
        <end position="335"/>
    </location>
</feature>
<gene>
    <name evidence="2" type="ORF">LTR97_004050</name>
</gene>
<sequence length="505" mass="55570">MAHSSEMSLAQVQALIDTYDTLDREDCKAAMVKVAIACNGYGATAIMLANQLQDLSMERGNTLFGFSKTECKSIEQNAKLIKTTLCASLYTCRKIEKQAALRQICPELLNNNNLPQDPKILKELRGLIERCGYQLACCFLRDAMYRRFQALVGNGRHKSGSFLRIHTKDITWAAKQSQLHGRPAPDTPAVLFEQRDGMPQFVCDRPYDLRKLLGKALLEQAAEPAVNVPNTSRPGAVQPESTGTDVRAIDTTARENDSNDNETPPPVIKTKTRKQPARKVNVPLAQTLKPAQKVTETPPWYTKGGKRPAPPPESMPSPKRQAAHLTSATSQEQQDYTHLRAPMPSSITLAIAGPQMLPTELMPPPQKQKSHTLSLSPEHAQSRSGAPTPCSIIPEVAKPEMVHYYWEPKTSASPFIKEESTVENGAVLGGCKDAYAESGRMSEEIRPGSTGALQQNPASQGDGGEGTYNNVVGSLQPPIPVVAPNDNRRSSWVNTWENMWNPWKR</sequence>
<proteinExistence type="predicted"/>
<dbReference type="AlphaFoldDB" id="A0AAN7WCH8"/>
<feature type="region of interest" description="Disordered" evidence="1">
    <location>
        <begin position="443"/>
        <end position="472"/>
    </location>
</feature>
<evidence type="ECO:0000313" key="3">
    <source>
        <dbReference type="Proteomes" id="UP001310594"/>
    </source>
</evidence>
<accession>A0AAN7WCH8</accession>
<reference evidence="2" key="1">
    <citation type="submission" date="2023-08" db="EMBL/GenBank/DDBJ databases">
        <title>Black Yeasts Isolated from many extreme environments.</title>
        <authorList>
            <person name="Coleine C."/>
            <person name="Stajich J.E."/>
            <person name="Selbmann L."/>
        </authorList>
    </citation>
    <scope>NUCLEOTIDE SEQUENCE</scope>
    <source>
        <strain evidence="2">CCFEE 5810</strain>
    </source>
</reference>
<evidence type="ECO:0000313" key="2">
    <source>
        <dbReference type="EMBL" id="KAK5703101.1"/>
    </source>
</evidence>
<dbReference type="Proteomes" id="UP001310594">
    <property type="component" value="Unassembled WGS sequence"/>
</dbReference>
<feature type="compositionally biased region" description="Polar residues" evidence="1">
    <location>
        <begin position="324"/>
        <end position="335"/>
    </location>
</feature>
<name>A0AAN7WCH8_9PEZI</name>
<organism evidence="2 3">
    <name type="scientific">Elasticomyces elasticus</name>
    <dbReference type="NCBI Taxonomy" id="574655"/>
    <lineage>
        <taxon>Eukaryota</taxon>
        <taxon>Fungi</taxon>
        <taxon>Dikarya</taxon>
        <taxon>Ascomycota</taxon>
        <taxon>Pezizomycotina</taxon>
        <taxon>Dothideomycetes</taxon>
        <taxon>Dothideomycetidae</taxon>
        <taxon>Mycosphaerellales</taxon>
        <taxon>Teratosphaeriaceae</taxon>
        <taxon>Elasticomyces</taxon>
    </lineage>
</organism>
<evidence type="ECO:0000256" key="1">
    <source>
        <dbReference type="SAM" id="MobiDB-lite"/>
    </source>
</evidence>
<comment type="caution">
    <text evidence="2">The sequence shown here is derived from an EMBL/GenBank/DDBJ whole genome shotgun (WGS) entry which is preliminary data.</text>
</comment>
<protein>
    <submittedName>
        <fullName evidence="2">Uncharacterized protein</fullName>
    </submittedName>
</protein>